<name>A0AA88IXE3_FICCA</name>
<organism evidence="1 2">
    <name type="scientific">Ficus carica</name>
    <name type="common">Common fig</name>
    <dbReference type="NCBI Taxonomy" id="3494"/>
    <lineage>
        <taxon>Eukaryota</taxon>
        <taxon>Viridiplantae</taxon>
        <taxon>Streptophyta</taxon>
        <taxon>Embryophyta</taxon>
        <taxon>Tracheophyta</taxon>
        <taxon>Spermatophyta</taxon>
        <taxon>Magnoliopsida</taxon>
        <taxon>eudicotyledons</taxon>
        <taxon>Gunneridae</taxon>
        <taxon>Pentapetalae</taxon>
        <taxon>rosids</taxon>
        <taxon>fabids</taxon>
        <taxon>Rosales</taxon>
        <taxon>Moraceae</taxon>
        <taxon>Ficeae</taxon>
        <taxon>Ficus</taxon>
    </lineage>
</organism>
<comment type="caution">
    <text evidence="1">The sequence shown here is derived from an EMBL/GenBank/DDBJ whole genome shotgun (WGS) entry which is preliminary data.</text>
</comment>
<gene>
    <name evidence="1" type="ORF">TIFTF001_026766</name>
</gene>
<protein>
    <submittedName>
        <fullName evidence="1">Uncharacterized protein</fullName>
    </submittedName>
</protein>
<proteinExistence type="predicted"/>
<reference evidence="1" key="1">
    <citation type="submission" date="2023-07" db="EMBL/GenBank/DDBJ databases">
        <title>draft genome sequence of fig (Ficus carica).</title>
        <authorList>
            <person name="Takahashi T."/>
            <person name="Nishimura K."/>
        </authorList>
    </citation>
    <scope>NUCLEOTIDE SEQUENCE</scope>
</reference>
<dbReference type="EMBL" id="BTGU01000071">
    <property type="protein sequence ID" value="GMN57664.1"/>
    <property type="molecule type" value="Genomic_DNA"/>
</dbReference>
<dbReference type="Proteomes" id="UP001187192">
    <property type="component" value="Unassembled WGS sequence"/>
</dbReference>
<evidence type="ECO:0000313" key="1">
    <source>
        <dbReference type="EMBL" id="GMN57664.1"/>
    </source>
</evidence>
<keyword evidence="2" id="KW-1185">Reference proteome</keyword>
<sequence>MVGFDYGLSWKWTGRPNNSIVARPVSNLREVHDTRWWSVARRTVKCGKLCRYAFRYYAGRYRVGIRAVSCNPISQSACHRHHHYEDRDSITSFYESHPLLFDGTRRTMSLAAWLYDMELIFHTSHIEARLQVSLASRCLVADARLWWMMLGERAMPDRTWAHFRTLVIARFGPIPDEGADGQYRDSEIYRAMHLKRYFSYVADWYAYPQETMSHYCRRFQEAMLPHVPQDLASLELRALLILRNGLPPKIRRFVPEPTAGMTVGNMIDDIMEAEIIAHMMQADAFMYDYQVPVDDAGIGEPLFEADPVFPEDPIPAIPLQEVPAQEVEFEIGADDQDAIDNIVAPEDPPEGPPVIDISSDEEMEDFEEDPEEILFDNEDWDVFSDMTTE</sequence>
<dbReference type="AlphaFoldDB" id="A0AA88IXE3"/>
<evidence type="ECO:0000313" key="2">
    <source>
        <dbReference type="Proteomes" id="UP001187192"/>
    </source>
</evidence>
<accession>A0AA88IXE3</accession>